<protein>
    <submittedName>
        <fullName evidence="1">Uncharacterized protein YwqG</fullName>
    </submittedName>
</protein>
<dbReference type="Gene3D" id="2.30.320.10">
    <property type="entry name" value="YwqG-like"/>
    <property type="match status" value="1"/>
</dbReference>
<organism evidence="1 2">
    <name type="scientific">Melghirimyces algeriensis</name>
    <dbReference type="NCBI Taxonomy" id="910412"/>
    <lineage>
        <taxon>Bacteria</taxon>
        <taxon>Bacillati</taxon>
        <taxon>Bacillota</taxon>
        <taxon>Bacilli</taxon>
        <taxon>Bacillales</taxon>
        <taxon>Thermoactinomycetaceae</taxon>
        <taxon>Melghirimyces</taxon>
    </lineage>
</organism>
<dbReference type="PANTHER" id="PTHR36436">
    <property type="entry name" value="SLL5081 PROTEIN"/>
    <property type="match status" value="1"/>
</dbReference>
<dbReference type="AlphaFoldDB" id="A0A521D3B9"/>
<reference evidence="1 2" key="1">
    <citation type="submission" date="2017-05" db="EMBL/GenBank/DDBJ databases">
        <authorList>
            <person name="Varghese N."/>
            <person name="Submissions S."/>
        </authorList>
    </citation>
    <scope>NUCLEOTIDE SEQUENCE [LARGE SCALE GENOMIC DNA]</scope>
    <source>
        <strain evidence="1 2">DSM 45474</strain>
    </source>
</reference>
<evidence type="ECO:0000313" key="1">
    <source>
        <dbReference type="EMBL" id="SMO66157.1"/>
    </source>
</evidence>
<evidence type="ECO:0000313" key="2">
    <source>
        <dbReference type="Proteomes" id="UP000315636"/>
    </source>
</evidence>
<dbReference type="Proteomes" id="UP000315636">
    <property type="component" value="Unassembled WGS sequence"/>
</dbReference>
<accession>A0A521D3B9</accession>
<name>A0A521D3B9_9BACL</name>
<gene>
    <name evidence="1" type="ORF">SAMN06264849_10589</name>
</gene>
<dbReference type="InterPro" id="IPR035948">
    <property type="entry name" value="YwqG-like_sf"/>
</dbReference>
<proteinExistence type="predicted"/>
<keyword evidence="2" id="KW-1185">Reference proteome</keyword>
<dbReference type="EMBL" id="FXTI01000005">
    <property type="protein sequence ID" value="SMO66157.1"/>
    <property type="molecule type" value="Genomic_DNA"/>
</dbReference>
<dbReference type="Pfam" id="PF09234">
    <property type="entry name" value="DUF1963"/>
    <property type="match status" value="1"/>
</dbReference>
<dbReference type="InterPro" id="IPR015315">
    <property type="entry name" value="DUF1963"/>
</dbReference>
<dbReference type="SUPFAM" id="SSF103032">
    <property type="entry name" value="Hypothetical protein YwqG"/>
    <property type="match status" value="1"/>
</dbReference>
<sequence>MAKTMEDKIKQMLKEQGLSEMEEEVIRTLVPCLILHTEEQGAVPVGTSKFGGTPDLPSDWGYPLTMGKPLPFIAQYNLSELGKADAMHPLPDRGMLYFFAAVDDLLWGASSDQIHCEILYADVQPEALVPTPFPEDLPREVRFPERQIHFRLEQSLPNVENPSDMEEIWFDLMDQLYELEERDDGYHQAFGEPLSLTEDIFDICRRHTGKKSDEWVLLLQMDTEADDEEAEWGDLGMLYFCITQEDLLKGNFHEACLVVQK</sequence>
<dbReference type="RefSeq" id="WP_185956166.1">
    <property type="nucleotide sequence ID" value="NZ_FXTI01000005.1"/>
</dbReference>
<dbReference type="PANTHER" id="PTHR36436:SF6">
    <property type="entry name" value="SLL5081 PROTEIN"/>
    <property type="match status" value="1"/>
</dbReference>